<name>A0A8S9RQP5_BRACR</name>
<gene>
    <name evidence="2" type="ORF">F2Q69_00059792</name>
</gene>
<sequence>MSSRKKTLKIGTSRGSSSEDVHDDDILVPKAFFPILRVRLIRPSSSAEASTYMASFQASHPYWHNLLLCHLVLASLDRSCRWGGVLDSEIWFDYSPQQEVISCHGPGFGRKRRAEQKHR</sequence>
<evidence type="ECO:0000256" key="1">
    <source>
        <dbReference type="SAM" id="MobiDB-lite"/>
    </source>
</evidence>
<accession>A0A8S9RQP5</accession>
<comment type="caution">
    <text evidence="2">The sequence shown here is derived from an EMBL/GenBank/DDBJ whole genome shotgun (WGS) entry which is preliminary data.</text>
</comment>
<dbReference type="AlphaFoldDB" id="A0A8S9RQP5"/>
<proteinExistence type="predicted"/>
<reference evidence="2" key="1">
    <citation type="submission" date="2019-12" db="EMBL/GenBank/DDBJ databases">
        <title>Genome sequencing and annotation of Brassica cretica.</title>
        <authorList>
            <person name="Studholme D.J."/>
            <person name="Sarris P."/>
        </authorList>
    </citation>
    <scope>NUCLEOTIDE SEQUENCE</scope>
    <source>
        <strain evidence="2">PFS-109/04</strain>
        <tissue evidence="2">Leaf</tissue>
    </source>
</reference>
<dbReference type="EMBL" id="QGKX02000095">
    <property type="protein sequence ID" value="KAF3575149.1"/>
    <property type="molecule type" value="Genomic_DNA"/>
</dbReference>
<dbReference type="Proteomes" id="UP000712600">
    <property type="component" value="Unassembled WGS sequence"/>
</dbReference>
<organism evidence="2 3">
    <name type="scientific">Brassica cretica</name>
    <name type="common">Mustard</name>
    <dbReference type="NCBI Taxonomy" id="69181"/>
    <lineage>
        <taxon>Eukaryota</taxon>
        <taxon>Viridiplantae</taxon>
        <taxon>Streptophyta</taxon>
        <taxon>Embryophyta</taxon>
        <taxon>Tracheophyta</taxon>
        <taxon>Spermatophyta</taxon>
        <taxon>Magnoliopsida</taxon>
        <taxon>eudicotyledons</taxon>
        <taxon>Gunneridae</taxon>
        <taxon>Pentapetalae</taxon>
        <taxon>rosids</taxon>
        <taxon>malvids</taxon>
        <taxon>Brassicales</taxon>
        <taxon>Brassicaceae</taxon>
        <taxon>Brassiceae</taxon>
        <taxon>Brassica</taxon>
    </lineage>
</organism>
<evidence type="ECO:0000313" key="2">
    <source>
        <dbReference type="EMBL" id="KAF3575149.1"/>
    </source>
</evidence>
<feature type="region of interest" description="Disordered" evidence="1">
    <location>
        <begin position="1"/>
        <end position="20"/>
    </location>
</feature>
<evidence type="ECO:0000313" key="3">
    <source>
        <dbReference type="Proteomes" id="UP000712600"/>
    </source>
</evidence>
<protein>
    <submittedName>
        <fullName evidence="2">Uncharacterized protein</fullName>
    </submittedName>
</protein>